<dbReference type="EMBL" id="DSVL01000196">
    <property type="protein sequence ID" value="HFH29107.1"/>
    <property type="molecule type" value="Genomic_DNA"/>
</dbReference>
<dbReference type="InterPro" id="IPR029061">
    <property type="entry name" value="THDP-binding"/>
</dbReference>
<organism evidence="3">
    <name type="scientific">Gracilinema caldarium</name>
    <dbReference type="NCBI Taxonomy" id="215591"/>
    <lineage>
        <taxon>Bacteria</taxon>
        <taxon>Pseudomonadati</taxon>
        <taxon>Spirochaetota</taxon>
        <taxon>Spirochaetia</taxon>
        <taxon>Spirochaetales</taxon>
        <taxon>Breznakiellaceae</taxon>
        <taxon>Gracilinema</taxon>
    </lineage>
</organism>
<protein>
    <submittedName>
        <fullName evidence="3">2-oxoglutarate oxidoreductase</fullName>
    </submittedName>
</protein>
<name>A0A7C3IJ42_9SPIR</name>
<dbReference type="GO" id="GO:0044281">
    <property type="term" value="P:small molecule metabolic process"/>
    <property type="evidence" value="ECO:0007669"/>
    <property type="project" value="UniProtKB-ARBA"/>
</dbReference>
<accession>A0A7C3IJ42</accession>
<comment type="caution">
    <text evidence="3">The sequence shown here is derived from an EMBL/GenBank/DDBJ whole genome shotgun (WGS) entry which is preliminary data.</text>
</comment>
<evidence type="ECO:0000256" key="1">
    <source>
        <dbReference type="ARBA" id="ARBA00023002"/>
    </source>
</evidence>
<dbReference type="PANTHER" id="PTHR48084">
    <property type="entry name" value="2-OXOGLUTARATE OXIDOREDUCTASE SUBUNIT KORB-RELATED"/>
    <property type="match status" value="1"/>
</dbReference>
<proteinExistence type="predicted"/>
<dbReference type="GO" id="GO:0016625">
    <property type="term" value="F:oxidoreductase activity, acting on the aldehyde or oxo group of donors, iron-sulfur protein as acceptor"/>
    <property type="evidence" value="ECO:0007669"/>
    <property type="project" value="UniProtKB-ARBA"/>
</dbReference>
<evidence type="ECO:0000259" key="2">
    <source>
        <dbReference type="Pfam" id="PF02775"/>
    </source>
</evidence>
<dbReference type="PANTHER" id="PTHR48084:SF3">
    <property type="entry name" value="SUBUNIT OF PYRUVATE:FLAVODOXIN OXIDOREDUCTASE"/>
    <property type="match status" value="1"/>
</dbReference>
<sequence>MKKLYGHPESLKTVSTKYCAGCGHGVIHRLITEVIDEMDLQERAIITNPVGCSIWADLYFDFDSVQPPHGRTPAAATGIKRVLPDHLVICYQGDGDLAAIGTAEIIHAANRGEKFTVIFVNNAIYGMTGGQMAPTTLVGQKATTAPLGRDPIEAGMGYPIQVCELLATLGGTKYLARGAVNTPANVRKTKQYIKKAFQAQMNGEGFTLVEILSQCPTNWGMEPREAVEWLENNMIPYYHLGEIKNELAGASAGAAAASTGLGGAAAKGAAR</sequence>
<dbReference type="Pfam" id="PF02775">
    <property type="entry name" value="TPP_enzyme_C"/>
    <property type="match status" value="1"/>
</dbReference>
<dbReference type="GO" id="GO:0045333">
    <property type="term" value="P:cellular respiration"/>
    <property type="evidence" value="ECO:0007669"/>
    <property type="project" value="UniProtKB-ARBA"/>
</dbReference>
<gene>
    <name evidence="3" type="ORF">ENS59_06290</name>
</gene>
<keyword evidence="1" id="KW-0560">Oxidoreductase</keyword>
<feature type="domain" description="Thiamine pyrophosphate enzyme TPP-binding" evidence="2">
    <location>
        <begin position="63"/>
        <end position="211"/>
    </location>
</feature>
<dbReference type="InterPro" id="IPR011766">
    <property type="entry name" value="TPP_enzyme_TPP-bd"/>
</dbReference>
<reference evidence="3" key="1">
    <citation type="journal article" date="2020" name="mSystems">
        <title>Genome- and Community-Level Interaction Insights into Carbon Utilization and Element Cycling Functions of Hydrothermarchaeota in Hydrothermal Sediment.</title>
        <authorList>
            <person name="Zhou Z."/>
            <person name="Liu Y."/>
            <person name="Xu W."/>
            <person name="Pan J."/>
            <person name="Luo Z.H."/>
            <person name="Li M."/>
        </authorList>
    </citation>
    <scope>NUCLEOTIDE SEQUENCE [LARGE SCALE GENOMIC DNA]</scope>
    <source>
        <strain evidence="3">SpSt-503</strain>
    </source>
</reference>
<evidence type="ECO:0000313" key="3">
    <source>
        <dbReference type="EMBL" id="HFH29107.1"/>
    </source>
</evidence>
<dbReference type="Gene3D" id="3.40.50.970">
    <property type="match status" value="1"/>
</dbReference>
<dbReference type="AlphaFoldDB" id="A0A7C3IJ42"/>
<dbReference type="InterPro" id="IPR051457">
    <property type="entry name" value="2-oxoacid:Fd_oxidoreductase"/>
</dbReference>
<dbReference type="GO" id="GO:0030976">
    <property type="term" value="F:thiamine pyrophosphate binding"/>
    <property type="evidence" value="ECO:0007669"/>
    <property type="project" value="InterPro"/>
</dbReference>
<dbReference type="SUPFAM" id="SSF52518">
    <property type="entry name" value="Thiamin diphosphate-binding fold (THDP-binding)"/>
    <property type="match status" value="1"/>
</dbReference>